<feature type="compositionally biased region" description="Low complexity" evidence="1">
    <location>
        <begin position="159"/>
        <end position="174"/>
    </location>
</feature>
<keyword evidence="3" id="KW-1185">Reference proteome</keyword>
<feature type="region of interest" description="Disordered" evidence="1">
    <location>
        <begin position="666"/>
        <end position="713"/>
    </location>
</feature>
<feature type="non-terminal residue" evidence="2">
    <location>
        <position position="713"/>
    </location>
</feature>
<feature type="region of interest" description="Disordered" evidence="1">
    <location>
        <begin position="58"/>
        <end position="80"/>
    </location>
</feature>
<sequence>MDMKPNFPALCKTIPPFIMPETTEPYSSVRHPSFSLPSRQKQILSSDIPVNPRLITLSTPKTKEQRPQQPRKKVLPEKKPYRRTQKVIAVNSLSDDTLLNNTSIFSSAKTFSQHSNPIPSSLGKSIHTRLKSPLMSPIPHPPSTSSILDRAKSSRTSFSKNSNPFSASQSSSAPRYRRPSELRPHTHSGQVSSTELSEARLNKESQMISISEHEVSDLVSSAIPFEDLSPYMNIEMVKREIIEGHKILSRDSDHQTPSFSPVPESSSLSSILASYLSLFSSSSGSFLDGMLQSALKPLTPPHSHVVTSTLSSLLPLALCVVMTSPIPPKQCYRYIVTKNRSVWTTVVFPPLHPSSEVDSLILEAWLKYINDRYILKIDTALQRIVQREYETKSFSMTRHFDERYSLTRDEDLSHPSTLSTLISLSFRILCESGRILNMFTANSPALSVVSVAVSLFLPLFSSLTTSSHQHLTHLTTLHSAELSSVLEKLHTCESELKKITADKNSIWKMYERLQRDHVELKDTHSLVRQECDSLKQRYNLTLRELSTIAVGEDMFVEKKLRKESLGVRCVRGLENEIGIRVTDGRKKKRKVDASNEKEDIDFSSKILVDTFNSKENISYQVMDKSKFLEFVSRVLGEEIYLKDQVEEEKEKERKLMERRLRVEWELDDEYEEEEEEEEGKMQSHIIPAGGSPNQSSGQWHDVPASLVSTDPHS</sequence>
<evidence type="ECO:0000313" key="3">
    <source>
        <dbReference type="Proteomes" id="UP001057375"/>
    </source>
</evidence>
<name>A0ABQ5KK57_9EUKA</name>
<comment type="caution">
    <text evidence="2">The sequence shown here is derived from an EMBL/GenBank/DDBJ whole genome shotgun (WGS) entry which is preliminary data.</text>
</comment>
<organism evidence="2 3">
    <name type="scientific">Aduncisulcus paluster</name>
    <dbReference type="NCBI Taxonomy" id="2918883"/>
    <lineage>
        <taxon>Eukaryota</taxon>
        <taxon>Metamonada</taxon>
        <taxon>Carpediemonas-like organisms</taxon>
        <taxon>Aduncisulcus</taxon>
    </lineage>
</organism>
<dbReference type="Proteomes" id="UP001057375">
    <property type="component" value="Unassembled WGS sequence"/>
</dbReference>
<accession>A0ABQ5KK57</accession>
<protein>
    <submittedName>
        <fullName evidence="2">Uncharacterized protein</fullName>
    </submittedName>
</protein>
<dbReference type="EMBL" id="BQXS01010080">
    <property type="protein sequence ID" value="GKT32885.1"/>
    <property type="molecule type" value="Genomic_DNA"/>
</dbReference>
<evidence type="ECO:0000313" key="2">
    <source>
        <dbReference type="EMBL" id="GKT32885.1"/>
    </source>
</evidence>
<proteinExistence type="predicted"/>
<feature type="compositionally biased region" description="Acidic residues" evidence="1">
    <location>
        <begin position="666"/>
        <end position="678"/>
    </location>
</feature>
<evidence type="ECO:0000256" key="1">
    <source>
        <dbReference type="SAM" id="MobiDB-lite"/>
    </source>
</evidence>
<gene>
    <name evidence="2" type="ORF">ADUPG1_006933</name>
</gene>
<feature type="region of interest" description="Disordered" evidence="1">
    <location>
        <begin position="131"/>
        <end position="198"/>
    </location>
</feature>
<reference evidence="2" key="1">
    <citation type="submission" date="2022-03" db="EMBL/GenBank/DDBJ databases">
        <title>Draft genome sequence of Aduncisulcus paluster, a free-living microaerophilic Fornicata.</title>
        <authorList>
            <person name="Yuyama I."/>
            <person name="Kume K."/>
            <person name="Tamura T."/>
            <person name="Inagaki Y."/>
            <person name="Hashimoto T."/>
        </authorList>
    </citation>
    <scope>NUCLEOTIDE SEQUENCE</scope>
    <source>
        <strain evidence="2">NY0171</strain>
    </source>
</reference>
<feature type="compositionally biased region" description="Polar residues" evidence="1">
    <location>
        <begin position="187"/>
        <end position="196"/>
    </location>
</feature>